<feature type="region of interest" description="Disordered" evidence="1">
    <location>
        <begin position="98"/>
        <end position="235"/>
    </location>
</feature>
<sequence>MTEVMKASTRYKQLKFKVLSCLLTILLFLFVFLGSTSSQEVKCPGEGVSYVSHLDCTRYIICVNGQSFLMACPRPLYYNAEERHCDFPEHVPKCIRGTRPPIAGVVIPKPPGSSGESGESTESDELPTDPPFTDESQNEIETSTGSGADSSTTSSGAEGGEGDPSKPNGTEKPSSSSSTSTEKPSASTSSTTAMTSTTSSTTEIAVTTTISTTKKPKPTKTTTTYPPMTFPAPGDSVPITECGDTIHANSGTIEYKLNENYDEGEMCAFIIRTDNFPHIAFRLDSHGIHDSDTNAITIVNFPNSNDKVAEYYHFGPPNSIRTRFINGSAAVVIFKSGSNLGTGFRLSYHASGTPGYPYPGMDFVYNNLTASPVSIPFWDNFTSGYPQKNLIVLTAESKIITDPGTYLKLVVWESFVCGDFEYFTIFPFDGKSVSRETVYTDDEYADEYRDRRTVFKTKGLFIVEYTQFNAKTGRKRLTWEKIIS</sequence>
<evidence type="ECO:0000256" key="1">
    <source>
        <dbReference type="SAM" id="MobiDB-lite"/>
    </source>
</evidence>
<feature type="compositionally biased region" description="Low complexity" evidence="1">
    <location>
        <begin position="142"/>
        <end position="156"/>
    </location>
</feature>
<comment type="caution">
    <text evidence="4">The sequence shown here is derived from an EMBL/GenBank/DDBJ whole genome shotgun (WGS) entry which is preliminary data.</text>
</comment>
<reference evidence="4 5" key="1">
    <citation type="submission" date="2024-08" db="EMBL/GenBank/DDBJ databases">
        <authorList>
            <person name="Cucini C."/>
            <person name="Frati F."/>
        </authorList>
    </citation>
    <scope>NUCLEOTIDE SEQUENCE [LARGE SCALE GENOMIC DNA]</scope>
</reference>
<dbReference type="Gene3D" id="2.60.120.290">
    <property type="entry name" value="Spermadhesin, CUB domain"/>
    <property type="match status" value="1"/>
</dbReference>
<protein>
    <recommendedName>
        <fullName evidence="3">Chitin-binding type-2 domain-containing protein</fullName>
    </recommendedName>
</protein>
<dbReference type="SUPFAM" id="SSF49854">
    <property type="entry name" value="Spermadhesin, CUB domain"/>
    <property type="match status" value="1"/>
</dbReference>
<feature type="chain" id="PRO_5047478583" description="Chitin-binding type-2 domain-containing protein" evidence="2">
    <location>
        <begin position="39"/>
        <end position="484"/>
    </location>
</feature>
<dbReference type="EMBL" id="CAXLJM020000082">
    <property type="protein sequence ID" value="CAL8130419.1"/>
    <property type="molecule type" value="Genomic_DNA"/>
</dbReference>
<dbReference type="SMART" id="SM00494">
    <property type="entry name" value="ChtBD2"/>
    <property type="match status" value="1"/>
</dbReference>
<proteinExistence type="predicted"/>
<feature type="domain" description="Chitin-binding type-2" evidence="3">
    <location>
        <begin position="40"/>
        <end position="96"/>
    </location>
</feature>
<evidence type="ECO:0000313" key="4">
    <source>
        <dbReference type="EMBL" id="CAL8130419.1"/>
    </source>
</evidence>
<evidence type="ECO:0000313" key="5">
    <source>
        <dbReference type="Proteomes" id="UP001642540"/>
    </source>
</evidence>
<dbReference type="PROSITE" id="PS50940">
    <property type="entry name" value="CHIT_BIND_II"/>
    <property type="match status" value="1"/>
</dbReference>
<keyword evidence="2" id="KW-0732">Signal</keyword>
<evidence type="ECO:0000256" key="2">
    <source>
        <dbReference type="SAM" id="SignalP"/>
    </source>
</evidence>
<evidence type="ECO:0000259" key="3">
    <source>
        <dbReference type="PROSITE" id="PS50940"/>
    </source>
</evidence>
<name>A0ABP1RLU6_9HEXA</name>
<feature type="signal peptide" evidence="2">
    <location>
        <begin position="1"/>
        <end position="38"/>
    </location>
</feature>
<dbReference type="Gene3D" id="2.170.140.10">
    <property type="entry name" value="Chitin binding domain"/>
    <property type="match status" value="1"/>
</dbReference>
<dbReference type="Pfam" id="PF01607">
    <property type="entry name" value="CBM_14"/>
    <property type="match status" value="1"/>
</dbReference>
<organism evidence="4 5">
    <name type="scientific">Orchesella dallaii</name>
    <dbReference type="NCBI Taxonomy" id="48710"/>
    <lineage>
        <taxon>Eukaryota</taxon>
        <taxon>Metazoa</taxon>
        <taxon>Ecdysozoa</taxon>
        <taxon>Arthropoda</taxon>
        <taxon>Hexapoda</taxon>
        <taxon>Collembola</taxon>
        <taxon>Entomobryomorpha</taxon>
        <taxon>Entomobryoidea</taxon>
        <taxon>Orchesellidae</taxon>
        <taxon>Orchesellinae</taxon>
        <taxon>Orchesella</taxon>
    </lineage>
</organism>
<dbReference type="InterPro" id="IPR002557">
    <property type="entry name" value="Chitin-bd_dom"/>
</dbReference>
<accession>A0ABP1RLU6</accession>
<dbReference type="InterPro" id="IPR035914">
    <property type="entry name" value="Sperma_CUB_dom_sf"/>
</dbReference>
<gene>
    <name evidence="4" type="ORF">ODALV1_LOCUS23717</name>
</gene>
<dbReference type="Proteomes" id="UP001642540">
    <property type="component" value="Unassembled WGS sequence"/>
</dbReference>
<dbReference type="InterPro" id="IPR036508">
    <property type="entry name" value="Chitin-bd_dom_sf"/>
</dbReference>
<feature type="compositionally biased region" description="Low complexity" evidence="1">
    <location>
        <begin position="170"/>
        <end position="227"/>
    </location>
</feature>
<keyword evidence="5" id="KW-1185">Reference proteome</keyword>
<dbReference type="SUPFAM" id="SSF57625">
    <property type="entry name" value="Invertebrate chitin-binding proteins"/>
    <property type="match status" value="1"/>
</dbReference>